<dbReference type="AlphaFoldDB" id="A0A368VXG7"/>
<comment type="caution">
    <text evidence="2">The sequence shown here is derived from an EMBL/GenBank/DDBJ whole genome shotgun (WGS) entry which is preliminary data.</text>
</comment>
<keyword evidence="1" id="KW-0472">Membrane</keyword>
<keyword evidence="1" id="KW-0812">Transmembrane</keyword>
<keyword evidence="3" id="KW-1185">Reference proteome</keyword>
<evidence type="ECO:0000256" key="1">
    <source>
        <dbReference type="SAM" id="Phobius"/>
    </source>
</evidence>
<feature type="transmembrane region" description="Helical" evidence="1">
    <location>
        <begin position="12"/>
        <end position="34"/>
    </location>
</feature>
<keyword evidence="1" id="KW-1133">Transmembrane helix</keyword>
<protein>
    <submittedName>
        <fullName evidence="2">Uncharacterized protein</fullName>
    </submittedName>
</protein>
<evidence type="ECO:0000313" key="2">
    <source>
        <dbReference type="EMBL" id="RCW46896.1"/>
    </source>
</evidence>
<feature type="transmembrane region" description="Helical" evidence="1">
    <location>
        <begin position="96"/>
        <end position="119"/>
    </location>
</feature>
<accession>A0A368VXG7</accession>
<name>A0A368VXG7_9ACTN</name>
<feature type="transmembrane region" description="Helical" evidence="1">
    <location>
        <begin position="60"/>
        <end position="84"/>
    </location>
</feature>
<proteinExistence type="predicted"/>
<organism evidence="2 3">
    <name type="scientific">Halopolyspora algeriensis</name>
    <dbReference type="NCBI Taxonomy" id="1500506"/>
    <lineage>
        <taxon>Bacteria</taxon>
        <taxon>Bacillati</taxon>
        <taxon>Actinomycetota</taxon>
        <taxon>Actinomycetes</taxon>
        <taxon>Actinomycetes incertae sedis</taxon>
        <taxon>Halopolyspora</taxon>
    </lineage>
</organism>
<feature type="transmembrane region" description="Helical" evidence="1">
    <location>
        <begin position="134"/>
        <end position="155"/>
    </location>
</feature>
<reference evidence="2 3" key="1">
    <citation type="submission" date="2018-07" db="EMBL/GenBank/DDBJ databases">
        <title>Genomic Encyclopedia of Type Strains, Phase III (KMG-III): the genomes of soil and plant-associated and newly described type strains.</title>
        <authorList>
            <person name="Whitman W."/>
        </authorList>
    </citation>
    <scope>NUCLEOTIDE SEQUENCE [LARGE SCALE GENOMIC DNA]</scope>
    <source>
        <strain evidence="2 3">CECT 8575</strain>
    </source>
</reference>
<sequence length="182" mass="19981">MTGRGGMPTPPQWVQLAWWLWLASVVVGLVRTVVQLSDRRMLIDRLRQVQPELSQSEVDAAANTGIMFALLLGLLIAGAFVLLANRMAQGRNWARIVILVFAAFNVVSTVFTLFGLAVLGSTVTVQDTTVQVDAWNIVFSLVIGALDAAVLVLLLRPDVNTFFREARRRFHEQKAGRTGGHG</sequence>
<dbReference type="EMBL" id="QPJC01000001">
    <property type="protein sequence ID" value="RCW46896.1"/>
    <property type="molecule type" value="Genomic_DNA"/>
</dbReference>
<dbReference type="OrthoDB" id="3831145at2"/>
<evidence type="ECO:0000313" key="3">
    <source>
        <dbReference type="Proteomes" id="UP000253495"/>
    </source>
</evidence>
<gene>
    <name evidence="2" type="ORF">DFQ14_101236</name>
</gene>
<dbReference type="Proteomes" id="UP000253495">
    <property type="component" value="Unassembled WGS sequence"/>
</dbReference>